<dbReference type="OrthoDB" id="2413364at2759"/>
<reference evidence="1" key="1">
    <citation type="journal article" date="2020" name="Fungal Divers.">
        <title>Resolving the Mortierellaceae phylogeny through synthesis of multi-gene phylogenetics and phylogenomics.</title>
        <authorList>
            <person name="Vandepol N."/>
            <person name="Liber J."/>
            <person name="Desiro A."/>
            <person name="Na H."/>
            <person name="Kennedy M."/>
            <person name="Barry K."/>
            <person name="Grigoriev I.V."/>
            <person name="Miller A.N."/>
            <person name="O'Donnell K."/>
            <person name="Stajich J.E."/>
            <person name="Bonito G."/>
        </authorList>
    </citation>
    <scope>NUCLEOTIDE SEQUENCE</scope>
    <source>
        <strain evidence="1">KOD1015</strain>
    </source>
</reference>
<dbReference type="AlphaFoldDB" id="A0A9P6KBX6"/>
<comment type="caution">
    <text evidence="1">The sequence shown here is derived from an EMBL/GenBank/DDBJ whole genome shotgun (WGS) entry which is preliminary data.</text>
</comment>
<accession>A0A9P6KBX6</accession>
<name>A0A9P6KBX6_9FUNG</name>
<dbReference type="Proteomes" id="UP000780801">
    <property type="component" value="Unassembled WGS sequence"/>
</dbReference>
<organism evidence="1 2">
    <name type="scientific">Lunasporangiospora selenospora</name>
    <dbReference type="NCBI Taxonomy" id="979761"/>
    <lineage>
        <taxon>Eukaryota</taxon>
        <taxon>Fungi</taxon>
        <taxon>Fungi incertae sedis</taxon>
        <taxon>Mucoromycota</taxon>
        <taxon>Mortierellomycotina</taxon>
        <taxon>Mortierellomycetes</taxon>
        <taxon>Mortierellales</taxon>
        <taxon>Mortierellaceae</taxon>
        <taxon>Lunasporangiospora</taxon>
    </lineage>
</organism>
<proteinExistence type="predicted"/>
<gene>
    <name evidence="1" type="ORF">BGW38_003859</name>
</gene>
<protein>
    <submittedName>
        <fullName evidence="1">Uncharacterized protein</fullName>
    </submittedName>
</protein>
<dbReference type="EMBL" id="JAABOA010002515">
    <property type="protein sequence ID" value="KAF9579759.1"/>
    <property type="molecule type" value="Genomic_DNA"/>
</dbReference>
<keyword evidence="2" id="KW-1185">Reference proteome</keyword>
<sequence>MAANVTTTTTPWKQFYCTEEKGCPIEGYTCHFKYCIPTLKEGEKCYDPKTDPTEPFVARVNNVYTYFCDMPDTLQVQDTKCPLGCEKWEDCHNDLCFLKKCTKAETACKNGNYEMCMGMARDQIICYEPLPHSDGVQPQVKAQEESGLSASQVGGIAGGVSAAVVVLLAA</sequence>
<feature type="non-terminal residue" evidence="1">
    <location>
        <position position="170"/>
    </location>
</feature>
<evidence type="ECO:0000313" key="1">
    <source>
        <dbReference type="EMBL" id="KAF9579759.1"/>
    </source>
</evidence>
<evidence type="ECO:0000313" key="2">
    <source>
        <dbReference type="Proteomes" id="UP000780801"/>
    </source>
</evidence>